<feature type="transmembrane region" description="Helical" evidence="1">
    <location>
        <begin position="26"/>
        <end position="46"/>
    </location>
</feature>
<proteinExistence type="predicted"/>
<name>A0A0B6Z5K0_9EUPU</name>
<keyword evidence="1" id="KW-0472">Membrane</keyword>
<keyword evidence="1" id="KW-0812">Transmembrane</keyword>
<sequence>YKPTATQGLDIPGLLSRMMFYQIKKLIVFLVKSLVAAGQVVLPQLLGLYEVETVENFIGEFL</sequence>
<dbReference type="EMBL" id="HACG01016311">
    <property type="protein sequence ID" value="CEK63176.1"/>
    <property type="molecule type" value="Transcribed_RNA"/>
</dbReference>
<reference evidence="2" key="1">
    <citation type="submission" date="2014-12" db="EMBL/GenBank/DDBJ databases">
        <title>Insight into the proteome of Arion vulgaris.</title>
        <authorList>
            <person name="Aradska J."/>
            <person name="Bulat T."/>
            <person name="Smidak R."/>
            <person name="Sarate P."/>
            <person name="Gangsoo J."/>
            <person name="Sialana F."/>
            <person name="Bilban M."/>
            <person name="Lubec G."/>
        </authorList>
    </citation>
    <scope>NUCLEOTIDE SEQUENCE</scope>
    <source>
        <tissue evidence="2">Skin</tissue>
    </source>
</reference>
<protein>
    <submittedName>
        <fullName evidence="2">Uncharacterized protein</fullName>
    </submittedName>
</protein>
<evidence type="ECO:0000256" key="1">
    <source>
        <dbReference type="SAM" id="Phobius"/>
    </source>
</evidence>
<gene>
    <name evidence="2" type="primary">ORF47435</name>
</gene>
<organism evidence="2">
    <name type="scientific">Arion vulgaris</name>
    <dbReference type="NCBI Taxonomy" id="1028688"/>
    <lineage>
        <taxon>Eukaryota</taxon>
        <taxon>Metazoa</taxon>
        <taxon>Spiralia</taxon>
        <taxon>Lophotrochozoa</taxon>
        <taxon>Mollusca</taxon>
        <taxon>Gastropoda</taxon>
        <taxon>Heterobranchia</taxon>
        <taxon>Euthyneura</taxon>
        <taxon>Panpulmonata</taxon>
        <taxon>Eupulmonata</taxon>
        <taxon>Stylommatophora</taxon>
        <taxon>Helicina</taxon>
        <taxon>Arionoidea</taxon>
        <taxon>Arionidae</taxon>
        <taxon>Arion</taxon>
    </lineage>
</organism>
<keyword evidence="1" id="KW-1133">Transmembrane helix</keyword>
<feature type="non-terminal residue" evidence="2">
    <location>
        <position position="1"/>
    </location>
</feature>
<evidence type="ECO:0000313" key="2">
    <source>
        <dbReference type="EMBL" id="CEK63176.1"/>
    </source>
</evidence>
<dbReference type="AlphaFoldDB" id="A0A0B6Z5K0"/>
<accession>A0A0B6Z5K0</accession>